<sequence length="189" mass="21445">KPIKLFKLLKGVLWGTVIILIIYALLPLHLRFSRALILIGAFWTGISLFTFRILLNLLNINAFQFRNKYGRRIVIVGEEEESQRVKLLLEKTKTNPDIIGFVNPRNHNQSNYYLGNLEQVEDIITINNIHEIIFCANDVPSNIIIRSLIKLTHLDTAVKIAPPESLSIIGSNTVDLVGDLYLIELNSVS</sequence>
<feature type="non-terminal residue" evidence="2">
    <location>
        <position position="1"/>
    </location>
</feature>
<dbReference type="AlphaFoldDB" id="X1VN28"/>
<accession>X1VN28</accession>
<comment type="caution">
    <text evidence="2">The sequence shown here is derived from an EMBL/GenBank/DDBJ whole genome shotgun (WGS) entry which is preliminary data.</text>
</comment>
<proteinExistence type="predicted"/>
<organism evidence="2">
    <name type="scientific">marine sediment metagenome</name>
    <dbReference type="NCBI Taxonomy" id="412755"/>
    <lineage>
        <taxon>unclassified sequences</taxon>
        <taxon>metagenomes</taxon>
        <taxon>ecological metagenomes</taxon>
    </lineage>
</organism>
<gene>
    <name evidence="2" type="ORF">S12H4_58145</name>
</gene>
<dbReference type="Gene3D" id="3.40.50.720">
    <property type="entry name" value="NAD(P)-binding Rossmann-like Domain"/>
    <property type="match status" value="1"/>
</dbReference>
<keyword evidence="1" id="KW-0812">Transmembrane</keyword>
<protein>
    <submittedName>
        <fullName evidence="2">Uncharacterized protein</fullName>
    </submittedName>
</protein>
<feature type="non-terminal residue" evidence="2">
    <location>
        <position position="189"/>
    </location>
</feature>
<keyword evidence="1" id="KW-1133">Transmembrane helix</keyword>
<evidence type="ECO:0000313" key="2">
    <source>
        <dbReference type="EMBL" id="GAJ17591.1"/>
    </source>
</evidence>
<reference evidence="2" key="1">
    <citation type="journal article" date="2014" name="Front. Microbiol.">
        <title>High frequency of phylogenetically diverse reductive dehalogenase-homologous genes in deep subseafloor sedimentary metagenomes.</title>
        <authorList>
            <person name="Kawai M."/>
            <person name="Futagami T."/>
            <person name="Toyoda A."/>
            <person name="Takaki Y."/>
            <person name="Nishi S."/>
            <person name="Hori S."/>
            <person name="Arai W."/>
            <person name="Tsubouchi T."/>
            <person name="Morono Y."/>
            <person name="Uchiyama I."/>
            <person name="Ito T."/>
            <person name="Fujiyama A."/>
            <person name="Inagaki F."/>
            <person name="Takami H."/>
        </authorList>
    </citation>
    <scope>NUCLEOTIDE SEQUENCE</scope>
    <source>
        <strain evidence="2">Expedition CK06-06</strain>
    </source>
</reference>
<name>X1VN28_9ZZZZ</name>
<dbReference type="EMBL" id="BARW01037718">
    <property type="protein sequence ID" value="GAJ17591.1"/>
    <property type="molecule type" value="Genomic_DNA"/>
</dbReference>
<feature type="transmembrane region" description="Helical" evidence="1">
    <location>
        <begin position="12"/>
        <end position="30"/>
    </location>
</feature>
<evidence type="ECO:0000256" key="1">
    <source>
        <dbReference type="SAM" id="Phobius"/>
    </source>
</evidence>
<dbReference type="Pfam" id="PF13727">
    <property type="entry name" value="CoA_binding_3"/>
    <property type="match status" value="1"/>
</dbReference>
<feature type="transmembrane region" description="Helical" evidence="1">
    <location>
        <begin position="36"/>
        <end position="58"/>
    </location>
</feature>
<keyword evidence="1" id="KW-0472">Membrane</keyword>